<evidence type="ECO:0000313" key="2">
    <source>
        <dbReference type="Proteomes" id="UP000255355"/>
    </source>
</evidence>
<protein>
    <submittedName>
        <fullName evidence="1">Uncharacterized protein</fullName>
    </submittedName>
</protein>
<comment type="caution">
    <text evidence="1">The sequence shown here is derived from an EMBL/GenBank/DDBJ whole genome shotgun (WGS) entry which is preliminary data.</text>
</comment>
<evidence type="ECO:0000313" key="1">
    <source>
        <dbReference type="EMBL" id="RDI54554.1"/>
    </source>
</evidence>
<dbReference type="RefSeq" id="WP_068021466.1">
    <property type="nucleotide sequence ID" value="NZ_QQAZ01000002.1"/>
</dbReference>
<dbReference type="AlphaFoldDB" id="A0A370HHA1"/>
<proteinExistence type="predicted"/>
<keyword evidence="2" id="KW-1185">Reference proteome</keyword>
<gene>
    <name evidence="1" type="ORF">DFR68_102682</name>
</gene>
<dbReference type="Proteomes" id="UP000255355">
    <property type="component" value="Unassembled WGS sequence"/>
</dbReference>
<dbReference type="EMBL" id="QQAZ01000002">
    <property type="protein sequence ID" value="RDI54554.1"/>
    <property type="molecule type" value="Genomic_DNA"/>
</dbReference>
<organism evidence="1 2">
    <name type="scientific">Nocardia mexicana</name>
    <dbReference type="NCBI Taxonomy" id="279262"/>
    <lineage>
        <taxon>Bacteria</taxon>
        <taxon>Bacillati</taxon>
        <taxon>Actinomycetota</taxon>
        <taxon>Actinomycetes</taxon>
        <taxon>Mycobacteriales</taxon>
        <taxon>Nocardiaceae</taxon>
        <taxon>Nocardia</taxon>
    </lineage>
</organism>
<accession>A0A370HHA1</accession>
<name>A0A370HHA1_9NOCA</name>
<reference evidence="1 2" key="1">
    <citation type="submission" date="2018-07" db="EMBL/GenBank/DDBJ databases">
        <title>Genomic Encyclopedia of Type Strains, Phase IV (KMG-IV): sequencing the most valuable type-strain genomes for metagenomic binning, comparative biology and taxonomic classification.</title>
        <authorList>
            <person name="Goeker M."/>
        </authorList>
    </citation>
    <scope>NUCLEOTIDE SEQUENCE [LARGE SCALE GENOMIC DNA]</scope>
    <source>
        <strain evidence="1 2">DSM 44952</strain>
    </source>
</reference>
<dbReference type="STRING" id="1210089.GCA_001613165_03928"/>
<sequence>MSEDGVTVADTVRWLHTEGLIRLAGVAGRGSDPIVAYTIDVATGTVSAHPAAGAGSGSDVTTLAADDLPFPTGTPGRLVIVGVTPAEAVLVVDLANTLTISINADRPELAARSWVTQLLLNPETTLTTNSAEMAIDAGDRLRQSFIPGGTGAIINVDDQTPPVTTVTLNADTDGPDHLDIAADGTGELYLGARFWQLRQVMTIDDAAWHALAERLAAPDEQDISSQPPSGAVATY</sequence>